<name>A0A939IQD6_9ALTE</name>
<proteinExistence type="predicted"/>
<protein>
    <submittedName>
        <fullName evidence="2">Glucosaminidase domain-containing protein</fullName>
    </submittedName>
</protein>
<dbReference type="GO" id="GO:0004040">
    <property type="term" value="F:amidase activity"/>
    <property type="evidence" value="ECO:0007669"/>
    <property type="project" value="InterPro"/>
</dbReference>
<comment type="caution">
    <text evidence="2">The sequence shown here is derived from an EMBL/GenBank/DDBJ whole genome shotgun (WGS) entry which is preliminary data.</text>
</comment>
<evidence type="ECO:0000259" key="1">
    <source>
        <dbReference type="Pfam" id="PF01832"/>
    </source>
</evidence>
<dbReference type="InterPro" id="IPR002901">
    <property type="entry name" value="MGlyc_endo_b_GlcNAc-like_dom"/>
</dbReference>
<keyword evidence="3" id="KW-1185">Reference proteome</keyword>
<dbReference type="Proteomes" id="UP000664654">
    <property type="component" value="Unassembled WGS sequence"/>
</dbReference>
<feature type="domain" description="Mannosyl-glycoprotein endo-beta-N-acetylglucosamidase-like" evidence="1">
    <location>
        <begin position="118"/>
        <end position="247"/>
    </location>
</feature>
<dbReference type="AlphaFoldDB" id="A0A939IQD6"/>
<dbReference type="Pfam" id="PF01832">
    <property type="entry name" value="Glucosaminidase"/>
    <property type="match status" value="1"/>
</dbReference>
<sequence length="259" mass="29709">MPDHNQATTARKLLLPAAALLLLVPLLWLWSELDKEPVPDFAVYAAGNERKQAFFGYFQPLIEQRNREILALRQEILAMQARSSDLTRADRRLLTELADVYRIEDFNPASPASWDLLLRRVDIVPTSLALAQAANESAWGTSRFAREANNFYGQWCFAEGCGLVPKDRGEDMNHEVADFDSPRESVEAYIRNLNRHYAYQDLRRLRQQLRNSGQPITGLALSPGLTSYSERGEEYMQELRNMIRYNNLDKLDEPHLGPE</sequence>
<gene>
    <name evidence="2" type="ORF">J0A66_16460</name>
</gene>
<dbReference type="EMBL" id="JAFKCV010000011">
    <property type="protein sequence ID" value="MBN7826830.1"/>
    <property type="molecule type" value="Genomic_DNA"/>
</dbReference>
<dbReference type="Gene3D" id="1.10.530.10">
    <property type="match status" value="1"/>
</dbReference>
<accession>A0A939IQD6</accession>
<dbReference type="PANTHER" id="PTHR40572">
    <property type="entry name" value="PROTEIN BAX"/>
    <property type="match status" value="1"/>
</dbReference>
<reference evidence="2" key="1">
    <citation type="submission" date="2021-03" db="EMBL/GenBank/DDBJ databases">
        <title>novel species isolated from a fishpond in China.</title>
        <authorList>
            <person name="Lu H."/>
            <person name="Cai Z."/>
        </authorList>
    </citation>
    <scope>NUCLEOTIDE SEQUENCE</scope>
    <source>
        <strain evidence="2">JCM 30855</strain>
    </source>
</reference>
<dbReference type="PANTHER" id="PTHR40572:SF1">
    <property type="entry name" value="PROTEIN BAX"/>
    <property type="match status" value="1"/>
</dbReference>
<evidence type="ECO:0000313" key="3">
    <source>
        <dbReference type="Proteomes" id="UP000664654"/>
    </source>
</evidence>
<organism evidence="2 3">
    <name type="scientific">Bowmanella dokdonensis</name>
    <dbReference type="NCBI Taxonomy" id="751969"/>
    <lineage>
        <taxon>Bacteria</taxon>
        <taxon>Pseudomonadati</taxon>
        <taxon>Pseudomonadota</taxon>
        <taxon>Gammaproteobacteria</taxon>
        <taxon>Alteromonadales</taxon>
        <taxon>Alteromonadaceae</taxon>
        <taxon>Bowmanella</taxon>
    </lineage>
</organism>
<evidence type="ECO:0000313" key="2">
    <source>
        <dbReference type="EMBL" id="MBN7826830.1"/>
    </source>
</evidence>
<dbReference type="RefSeq" id="WP_206574945.1">
    <property type="nucleotide sequence ID" value="NZ_JAFKCV010000011.1"/>
</dbReference>
<dbReference type="InterPro" id="IPR053195">
    <property type="entry name" value="Bax-like"/>
</dbReference>